<dbReference type="InterPro" id="IPR040449">
    <property type="entry name" value="Peptidase_S66_N"/>
</dbReference>
<sequence>MIRPPALRPGSRVALVAAAGPLPPGGVERAMDRVRAFGWEPVAGRFCRGRCSGYLAGTDDERAADLQAALADPGLDAIWFLRGGYGTMRILDRIRWSALAAHPKALIGFSDNTAVHLAAQGAGVVSFHGPHP</sequence>
<keyword evidence="2" id="KW-0121">Carboxypeptidase</keyword>
<dbReference type="EC" id="3.4.17.13" evidence="2"/>
<keyword evidence="2" id="KW-0378">Hydrolase</keyword>
<name>A0A6J4NDV0_9BACT</name>
<protein>
    <submittedName>
        <fullName evidence="2">Muramoyltetrapeptide carboxypeptidase</fullName>
        <ecNumber evidence="2">3.4.17.13</ecNumber>
    </submittedName>
</protein>
<proteinExistence type="predicted"/>
<dbReference type="InterPro" id="IPR029062">
    <property type="entry name" value="Class_I_gatase-like"/>
</dbReference>
<dbReference type="InterPro" id="IPR003507">
    <property type="entry name" value="S66_fam"/>
</dbReference>
<dbReference type="Pfam" id="PF02016">
    <property type="entry name" value="Peptidase_S66"/>
    <property type="match status" value="1"/>
</dbReference>
<reference evidence="2" key="1">
    <citation type="submission" date="2020-02" db="EMBL/GenBank/DDBJ databases">
        <authorList>
            <person name="Meier V. D."/>
        </authorList>
    </citation>
    <scope>NUCLEOTIDE SEQUENCE</scope>
    <source>
        <strain evidence="2">AVDCRST_MAG89</strain>
    </source>
</reference>
<dbReference type="AlphaFoldDB" id="A0A6J4NDV0"/>
<feature type="domain" description="LD-carboxypeptidase N-terminal" evidence="1">
    <location>
        <begin position="13"/>
        <end position="129"/>
    </location>
</feature>
<gene>
    <name evidence="2" type="ORF">AVDCRST_MAG89-5308</name>
</gene>
<dbReference type="Gene3D" id="3.40.50.10740">
    <property type="entry name" value="Class I glutamine amidotransferase-like"/>
    <property type="match status" value="1"/>
</dbReference>
<evidence type="ECO:0000259" key="1">
    <source>
        <dbReference type="Pfam" id="PF02016"/>
    </source>
</evidence>
<dbReference type="SUPFAM" id="SSF52317">
    <property type="entry name" value="Class I glutamine amidotransferase-like"/>
    <property type="match status" value="1"/>
</dbReference>
<dbReference type="GO" id="GO:0106415">
    <property type="term" value="F:muramoyltetrapeptide carboxypeptidase activity"/>
    <property type="evidence" value="ECO:0007669"/>
    <property type="project" value="UniProtKB-EC"/>
</dbReference>
<dbReference type="PANTHER" id="PTHR30237:SF2">
    <property type="entry name" value="MUREIN TETRAPEPTIDE CARBOXYPEPTIDASE"/>
    <property type="match status" value="1"/>
</dbReference>
<dbReference type="PANTHER" id="PTHR30237">
    <property type="entry name" value="MURAMOYLTETRAPEPTIDE CARBOXYPEPTIDASE"/>
    <property type="match status" value="1"/>
</dbReference>
<keyword evidence="2" id="KW-0645">Protease</keyword>
<organism evidence="2">
    <name type="scientific">uncultured Gemmatimonadota bacterium</name>
    <dbReference type="NCBI Taxonomy" id="203437"/>
    <lineage>
        <taxon>Bacteria</taxon>
        <taxon>Pseudomonadati</taxon>
        <taxon>Gemmatimonadota</taxon>
        <taxon>environmental samples</taxon>
    </lineage>
</organism>
<evidence type="ECO:0000313" key="2">
    <source>
        <dbReference type="EMBL" id="CAA9380072.1"/>
    </source>
</evidence>
<accession>A0A6J4NDV0</accession>
<feature type="non-terminal residue" evidence="2">
    <location>
        <position position="132"/>
    </location>
</feature>
<dbReference type="InterPro" id="IPR027478">
    <property type="entry name" value="LdcA_N"/>
</dbReference>
<dbReference type="EMBL" id="CADCTV010001114">
    <property type="protein sequence ID" value="CAA9380072.1"/>
    <property type="molecule type" value="Genomic_DNA"/>
</dbReference>